<reference evidence="6 7" key="1">
    <citation type="submission" date="2017-05" db="EMBL/GenBank/DDBJ databases">
        <title>PacBio assembly of a Plasmodium knowlesi genome sequence with Hi-C correction and manual annotation of the SICAvar gene family.</title>
        <authorList>
            <person name="Lapp S.A."/>
            <person name="Geraldo J.A."/>
            <person name="Chien J.-T."/>
            <person name="Ay F."/>
            <person name="Pakala S.B."/>
            <person name="Batugedara G."/>
            <person name="Humphrey J.C."/>
            <person name="Debarry J.D."/>
            <person name="Le Roch K.G."/>
            <person name="Galinski M.R."/>
            <person name="Kissinger J.C."/>
        </authorList>
    </citation>
    <scope>NUCLEOTIDE SEQUENCE [LARGE SCALE GENOMIC DNA]</scope>
    <source>
        <strain evidence="7">Malayan Strain Pk1 (A+)</strain>
    </source>
</reference>
<feature type="domain" description="Schizont-infected cell agglutination extracellular beta" evidence="3">
    <location>
        <begin position="333"/>
        <end position="512"/>
    </location>
</feature>
<feature type="domain" description="Schizont-infected cell agglutination extracellular beta" evidence="3">
    <location>
        <begin position="757"/>
        <end position="928"/>
    </location>
</feature>
<protein>
    <submittedName>
        <fullName evidence="6">SICAvar type I</fullName>
    </submittedName>
</protein>
<feature type="transmembrane region" description="Helical" evidence="2">
    <location>
        <begin position="1492"/>
        <end position="1512"/>
    </location>
</feature>
<feature type="transmembrane region" description="Helical" evidence="2">
    <location>
        <begin position="1466"/>
        <end position="1485"/>
    </location>
</feature>
<evidence type="ECO:0000313" key="7">
    <source>
        <dbReference type="Proteomes" id="UP000195012"/>
    </source>
</evidence>
<dbReference type="VEuPathDB" id="PlasmoDB:PKNH_0000300"/>
<feature type="domain" description="Schizont-infected cell agglutination extracellular beta" evidence="3">
    <location>
        <begin position="972"/>
        <end position="1136"/>
    </location>
</feature>
<sequence length="2103" mass="235159">MSGRGGGSNSGGLLQDWLEKHAQVGTAGRSAEEVAKEITAELKKDLEEAWSKLQAALTQGEPKEMTDLCSEGVSWEGKKLGYRQQYKQDLCKGVVELRYFTAGGGTVRNRKLEFETSIEPEEWYPRCVVGALALGELYGDHCQLEEVISEISPKVEMKLAQNKAAARNLGKCEDIAHTDIMLAKALLHDQIKKWTKTKRDAKKQGGWRIGNLWDDRWMRVCPVGGKGAKEEQIAEARRKAKQENAESLTTLVEVGTAPTSTQPGEPSMADILSKDDLTLEVTAVEKAFEAVTKGGTVDPTKLTQAMEKIKEASKEKTADVCIKSKKSGDQEKNMCERLQCIVDYLKERDKATASGSPKPTIDFWEKDNGAVKALWDDLAKAMTTEGTKENGNVDCKGLDKPSDRAACNFLHAGLNYLYSTDTTATSLASSTTSVVDVLKNNPSFRQTMGCFLLHAYAKHMKEKATCLIDDGIKKAFDSWQNPENQTGTSCNGTDKNCIPCKWEQDNYDQCKINTNGGAPATGEPVENKLKGIIEEDKENHVKTMAKKINEVTALCDQVKCVTARWRKHNTNGGSDRTWEEVWKEVGKEIPNVGEALKKATSDGNKNEFEQYCNGLKRVNGVEQGKEACLLIAAGLKNLYDIQDNADHVNASFQRTMQCVLLNAIANKLERLPCKEERSVTEGIKKAFENSEKIKGENNCSSDKCFKCDRFKTLSTCYVNSNSDPVKTKVDEKLENEDTFKEKSLETKICKPCTGSGTLCDQFKCVAKKWGALRGHSDIPPWDKMSGDIGGVLNTLLTNMRDKQSEVATYCSAWDDDAPGKANKAACLLVAAGLQRISYFQHEYKPYRTNGDYNPYDNQEYKQLVSCLLLKAVAHRMKEESKICNIEEGIKAAFSKADEIKKEKCINGKPCIVCTWDENTQDWLKDCNINNGKGPTVNVKTKLNKLLTQEKNKPHVDSTLSAITKEEGNKGPTLCPRLQCLASRVQALQTQGQAQSFWEKNGEVDKLWNELAGEMNTRGTEEQSECNTVDTGRKPTDPEKRACNHLTLGFNKLKQDPPSNGNNYTILKKDNPLLRQTVGCFLLKEYAKKMQKGSKCVITSGLKKAFDSWNGSINGQCTNNTSCIKCEWKDNEYDSCDVKITTNGNQTETAKNKIGTLLDDKKAERNAAMDKINETKSLCAKLKCAAPKWFENQNKLANGKGGSVSTPAKTWCNFWDGAVKDALKEMFEKIEKNGQNSTTNNNAACRAFGDGNPLSVERKACNHIAAGLRYINKIGGTDSGGAQTSNANAMNFDKFFKQTMMCAALNLYADKIRDESQKKCPIDETRIKEMFSYGNAINNSTSSSTSCKSGVYGCFECKRNDKILEGCELSVASSLISTTSPSSPNGQNCTSSDDNKKVQEKMTNLLKEDPIRMNETLSTINKMDSFCSKMQCAAKQYHKSNNKNGRPLSWVRMDNCIYTYTYMYTHIYIYVYVYVYIYMYIFICIYMYLCIYICIYVCMYMYICIYIYVYMYVHMYNENEEINDVVKEELTKLIGHITNEDKWKDVAALCGNVSSSTSNDTPGEEKAKQKACKLFASGLKHISEIKDDTNKDVVPLRKTMMCAALNLYADQLINKSTDQCPLDNKKLEEAIKYAFEEGNATIKKGKSSCTTQGNNSCFVCNRQDKNDFANCQIGSNSTDKVGKKMTELLLEQDKTNSKTKSNTPNMTKTLEEINKIESFCTQVQCAIKQHYRKTPNAKALPNGTPSWDDILSDAKDELSKLLQQMTEGQTKGNLAKYCNDKDAKWNTLRTKEKQTNRAACLLFASGLQHIYKQKKGQFNGPSFGQTMGCLFLKEYAKQLKEMALKQKDYKVHPRCSVDGGIDHAFEKSGNIMNASSQCKNNVPNSCFECKLKEGYDDCKIGSDSVKTKVKPMLKDDIANKEHMEKTLENTLCPILPMDFLTPFLPLAPVSIGLSAMAYYLWKYFGPLGKGGPRFRRSPAEIPGPSVQEQVLDHVQQDSSHEYQLVKERKPPSVPARTKRSGRVNRRTIIEIHFEVLDECQKGDTQLNQKDFLELLVQEFMGSELMEEEQVPKEEVLMEGVPMESIPLEQVPMERVPSLGSGFMV</sequence>
<feature type="domain" description="Schizont-infected cell agglutination C-terminal" evidence="4">
    <location>
        <begin position="1961"/>
        <end position="2102"/>
    </location>
</feature>
<evidence type="ECO:0000259" key="5">
    <source>
        <dbReference type="Pfam" id="PF12887"/>
    </source>
</evidence>
<feature type="domain" description="Schizont-infected cell agglutination extracellular beta" evidence="3">
    <location>
        <begin position="1176"/>
        <end position="1367"/>
    </location>
</feature>
<feature type="domain" description="Schizont-infected cell agglutination extracellular beta" evidence="3">
    <location>
        <begin position="1717"/>
        <end position="1899"/>
    </location>
</feature>
<accession>A0A1Y3DP13</accession>
<gene>
    <name evidence="6" type="ORF">PKNOH_S100070400</name>
</gene>
<evidence type="ECO:0000256" key="1">
    <source>
        <dbReference type="SAM" id="MobiDB-lite"/>
    </source>
</evidence>
<feature type="region of interest" description="Disordered" evidence="1">
    <location>
        <begin position="1016"/>
        <end position="1037"/>
    </location>
</feature>
<feature type="domain" description="Schizont-infected cell agglutination extracellular alpha" evidence="5">
    <location>
        <begin position="12"/>
        <end position="194"/>
    </location>
</feature>
<dbReference type="VEuPathDB" id="PlasmoDB:PKNH_1412200"/>
<keyword evidence="2" id="KW-0812">Transmembrane</keyword>
<dbReference type="InterPro" id="IPR024288">
    <property type="entry name" value="SICA_C"/>
</dbReference>
<organism evidence="6 7">
    <name type="scientific">Plasmodium knowlesi</name>
    <dbReference type="NCBI Taxonomy" id="5850"/>
    <lineage>
        <taxon>Eukaryota</taxon>
        <taxon>Sar</taxon>
        <taxon>Alveolata</taxon>
        <taxon>Apicomplexa</taxon>
        <taxon>Aconoidasida</taxon>
        <taxon>Haemosporida</taxon>
        <taxon>Plasmodiidae</taxon>
        <taxon>Plasmodium</taxon>
        <taxon>Plasmodium (Plasmodium)</taxon>
    </lineage>
</organism>
<feature type="region of interest" description="Disordered" evidence="1">
    <location>
        <begin position="1376"/>
        <end position="1395"/>
    </location>
</feature>
<keyword evidence="2" id="KW-1133">Transmembrane helix</keyword>
<dbReference type="Pfam" id="PF12887">
    <property type="entry name" value="SICA_alpha"/>
    <property type="match status" value="1"/>
</dbReference>
<dbReference type="VEuPathDB" id="PlasmoDB:PKNOH_S100070400"/>
<proteinExistence type="predicted"/>
<dbReference type="Pfam" id="PF12878">
    <property type="entry name" value="SICA_beta"/>
    <property type="match status" value="7"/>
</dbReference>
<evidence type="ECO:0000259" key="3">
    <source>
        <dbReference type="Pfam" id="PF12878"/>
    </source>
</evidence>
<evidence type="ECO:0000313" key="6">
    <source>
        <dbReference type="EMBL" id="OTN65930.1"/>
    </source>
</evidence>
<dbReference type="VEuPathDB" id="PlasmoDB:PKA1H_130005000"/>
<comment type="caution">
    <text evidence="6">The sequence shown here is derived from an EMBL/GenBank/DDBJ whole genome shotgun (WGS) entry which is preliminary data.</text>
</comment>
<feature type="domain" description="Schizont-infected cell agglutination extracellular beta" evidence="3">
    <location>
        <begin position="1520"/>
        <end position="1672"/>
    </location>
</feature>
<dbReference type="VEuPathDB" id="PlasmoDB:PKA1H_080047000"/>
<dbReference type="Pfam" id="PF12879">
    <property type="entry name" value="SICA_C"/>
    <property type="match status" value="1"/>
</dbReference>
<evidence type="ECO:0000259" key="4">
    <source>
        <dbReference type="Pfam" id="PF12879"/>
    </source>
</evidence>
<dbReference type="InterPro" id="IPR024285">
    <property type="entry name" value="SICA_extracell_b"/>
</dbReference>
<name>A0A1Y3DP13_PLAKN</name>
<dbReference type="Proteomes" id="UP000195012">
    <property type="component" value="Unassembled WGS sequence"/>
</dbReference>
<dbReference type="InterPro" id="IPR024290">
    <property type="entry name" value="SICA_extracell_a"/>
</dbReference>
<dbReference type="EMBL" id="NETL01000024">
    <property type="protein sequence ID" value="OTN65930.1"/>
    <property type="molecule type" value="Genomic_DNA"/>
</dbReference>
<feature type="domain" description="Schizont-infected cell agglutination extracellular beta" evidence="3">
    <location>
        <begin position="554"/>
        <end position="717"/>
    </location>
</feature>
<evidence type="ECO:0000256" key="2">
    <source>
        <dbReference type="SAM" id="Phobius"/>
    </source>
</evidence>
<keyword evidence="2" id="KW-0472">Membrane</keyword>